<name>A0ABY2Z427_9LACO</name>
<reference evidence="2 3" key="1">
    <citation type="submission" date="2018-08" db="EMBL/GenBank/DDBJ databases">
        <title>Comparative genomics of wild bee and flower associated Lactobacillus reveals potential adaptation to the bee host.</title>
        <authorList>
            <person name="Vuong H.Q."/>
            <person name="Mcfrederick Q.S."/>
        </authorList>
    </citation>
    <scope>NUCLEOTIDE SEQUENCE [LARGE SCALE GENOMIC DNA]</scope>
    <source>
        <strain evidence="2 3">HV_13</strain>
    </source>
</reference>
<dbReference type="Proteomes" id="UP000777560">
    <property type="component" value="Unassembled WGS sequence"/>
</dbReference>
<keyword evidence="1" id="KW-1133">Transmembrane helix</keyword>
<evidence type="ECO:0000313" key="3">
    <source>
        <dbReference type="Proteomes" id="UP000777560"/>
    </source>
</evidence>
<feature type="transmembrane region" description="Helical" evidence="1">
    <location>
        <begin position="75"/>
        <end position="95"/>
    </location>
</feature>
<evidence type="ECO:0000256" key="1">
    <source>
        <dbReference type="SAM" id="Phobius"/>
    </source>
</evidence>
<comment type="caution">
    <text evidence="2">The sequence shown here is derived from an EMBL/GenBank/DDBJ whole genome shotgun (WGS) entry which is preliminary data.</text>
</comment>
<proteinExistence type="predicted"/>
<dbReference type="EMBL" id="QUAV01000001">
    <property type="protein sequence ID" value="TPR26457.1"/>
    <property type="molecule type" value="Genomic_DNA"/>
</dbReference>
<keyword evidence="1" id="KW-0472">Membrane</keyword>
<keyword evidence="1" id="KW-0812">Transmembrane</keyword>
<protein>
    <submittedName>
        <fullName evidence="2">Uncharacterized protein</fullName>
    </submittedName>
</protein>
<feature type="transmembrane region" description="Helical" evidence="1">
    <location>
        <begin position="42"/>
        <end position="63"/>
    </location>
</feature>
<keyword evidence="3" id="KW-1185">Reference proteome</keyword>
<evidence type="ECO:0000313" key="2">
    <source>
        <dbReference type="EMBL" id="TPR26457.1"/>
    </source>
</evidence>
<feature type="transmembrane region" description="Helical" evidence="1">
    <location>
        <begin position="20"/>
        <end position="36"/>
    </location>
</feature>
<accession>A0ABY2Z427</accession>
<organism evidence="2 3">
    <name type="scientific">Apilactobacillus micheneri</name>
    <dbReference type="NCBI Taxonomy" id="1899430"/>
    <lineage>
        <taxon>Bacteria</taxon>
        <taxon>Bacillati</taxon>
        <taxon>Bacillota</taxon>
        <taxon>Bacilli</taxon>
        <taxon>Lactobacillales</taxon>
        <taxon>Lactobacillaceae</taxon>
        <taxon>Apilactobacillus</taxon>
    </lineage>
</organism>
<sequence>MQKIQNLCSKINSIDIIKRAIIVSILQIICLIIELATKTYNLNYIIGIAVFFMAININTIYRYNKGKNIEKSPQILFWGLITIFAIIQLIIYLIFF</sequence>
<gene>
    <name evidence="2" type="ORF">DY114_01820</name>
</gene>